<keyword evidence="2" id="KW-1185">Reference proteome</keyword>
<evidence type="ECO:0000313" key="2">
    <source>
        <dbReference type="Proteomes" id="UP001318040"/>
    </source>
</evidence>
<evidence type="ECO:0000256" key="1">
    <source>
        <dbReference type="SAM" id="SignalP"/>
    </source>
</evidence>
<name>A0AAJ7SXA5_PETMA</name>
<dbReference type="Gene3D" id="1.20.1250.10">
    <property type="match status" value="1"/>
</dbReference>
<dbReference type="Proteomes" id="UP001318040">
    <property type="component" value="Chromosome 10"/>
</dbReference>
<dbReference type="SUPFAM" id="SSF47266">
    <property type="entry name" value="4-helical cytokines"/>
    <property type="match status" value="1"/>
</dbReference>
<feature type="chain" id="PRO_5042468338" evidence="1">
    <location>
        <begin position="44"/>
        <end position="223"/>
    </location>
</feature>
<protein>
    <submittedName>
        <fullName evidence="3">Uncharacterized protein LOC116940918</fullName>
    </submittedName>
</protein>
<dbReference type="KEGG" id="pmrn:116940918"/>
<keyword evidence="1" id="KW-0732">Signal</keyword>
<dbReference type="InterPro" id="IPR009079">
    <property type="entry name" value="4_helix_cytokine-like_core"/>
</dbReference>
<dbReference type="AlphaFoldDB" id="A0AAJ7SXA5"/>
<reference evidence="3" key="1">
    <citation type="submission" date="2025-08" db="UniProtKB">
        <authorList>
            <consortium name="RefSeq"/>
        </authorList>
    </citation>
    <scope>IDENTIFICATION</scope>
    <source>
        <tissue evidence="3">Sperm</tissue>
    </source>
</reference>
<proteinExistence type="predicted"/>
<evidence type="ECO:0000313" key="3">
    <source>
        <dbReference type="RefSeq" id="XP_032807189.1"/>
    </source>
</evidence>
<dbReference type="GeneID" id="116940918"/>
<accession>A0AAJ7SXA5</accession>
<dbReference type="RefSeq" id="XP_032807189.1">
    <property type="nucleotide sequence ID" value="XM_032951298.1"/>
</dbReference>
<organism evidence="2 3">
    <name type="scientific">Petromyzon marinus</name>
    <name type="common">Sea lamprey</name>
    <dbReference type="NCBI Taxonomy" id="7757"/>
    <lineage>
        <taxon>Eukaryota</taxon>
        <taxon>Metazoa</taxon>
        <taxon>Chordata</taxon>
        <taxon>Craniata</taxon>
        <taxon>Vertebrata</taxon>
        <taxon>Cyclostomata</taxon>
        <taxon>Hyperoartia</taxon>
        <taxon>Petromyzontiformes</taxon>
        <taxon>Petromyzontidae</taxon>
        <taxon>Petromyzon</taxon>
    </lineage>
</organism>
<gene>
    <name evidence="3" type="primary">LOC116940918</name>
</gene>
<sequence length="223" mass="25396">MQTRRRHSVFQMVPRLSPPRNGAACSFSRWMLLAHVLWACVEGAPLIASPHGRRAVSDCLRAAEKLSTDAETHLQKYITEVLQCRETDCEEKFFMELPEELPTQIDHCAIRRQGWSFDRCFGSIAHNLRIYETYLVSLRDRSATDTDILVTGIREMLNLISAAEVDVSDNLVVEPISPDVASKIYSSDWQTRQASFQILHMFQHMASVVARSLHVLNKKANPQ</sequence>
<feature type="signal peptide" evidence="1">
    <location>
        <begin position="1"/>
        <end position="43"/>
    </location>
</feature>